<evidence type="ECO:0000313" key="1">
    <source>
        <dbReference type="EMBL" id="MDK9500359.1"/>
    </source>
</evidence>
<accession>A0ABT7H5G0</accession>
<dbReference type="EMBL" id="JASITI010000060">
    <property type="protein sequence ID" value="MDK9500359.1"/>
    <property type="molecule type" value="Genomic_DNA"/>
</dbReference>
<sequence length="248" mass="27861">MADADVRPHQLADRVGVSGKTVTRWLADPALVPHARNRADVARVLGVEEHMIWPEAVTSRVKVGQDKELVHSYPYRSACPSTMWAKLVAETTTDMLLSGYTNYFFWTMIPDFAGIIRKKTESGCRVRFLVGDPDGEATRRREAIENVALTVSTRIRMTLEQLDRLGPLHGLEVRVSSPEDATNHVGLSVFRFDSDALVTPHLARVIGHDSPMFHLRRQSREGMFDRFADHAEELWGRGTDVRATNAQA</sequence>
<dbReference type="Proteomes" id="UP001223390">
    <property type="component" value="Unassembled WGS sequence"/>
</dbReference>
<reference evidence="1 2" key="1">
    <citation type="submission" date="2023-05" db="EMBL/GenBank/DDBJ databases">
        <title>Sequencing and Assembly of Streptomyces sp. NP73.</title>
        <authorList>
            <person name="Konwar A.N."/>
            <person name="Saikia K."/>
            <person name="Thakur D."/>
        </authorList>
    </citation>
    <scope>NUCLEOTIDE SEQUENCE [LARGE SCALE GENOMIC DNA]</scope>
    <source>
        <strain evidence="1 2">NP73</strain>
    </source>
</reference>
<gene>
    <name evidence="1" type="ORF">QEZ40_006178</name>
</gene>
<keyword evidence="2" id="KW-1185">Reference proteome</keyword>
<protein>
    <submittedName>
        <fullName evidence="1">XRE family transcriptional regulator</fullName>
    </submittedName>
</protein>
<name>A0ABT7H5G0_9ACTN</name>
<comment type="caution">
    <text evidence="1">The sequence shown here is derived from an EMBL/GenBank/DDBJ whole genome shotgun (WGS) entry which is preliminary data.</text>
</comment>
<proteinExistence type="predicted"/>
<dbReference type="RefSeq" id="WP_285346009.1">
    <property type="nucleotide sequence ID" value="NZ_JASITI010000060.1"/>
</dbReference>
<evidence type="ECO:0000313" key="2">
    <source>
        <dbReference type="Proteomes" id="UP001223390"/>
    </source>
</evidence>
<organism evidence="1 2">
    <name type="scientific">Streptomyces katrae</name>
    <dbReference type="NCBI Taxonomy" id="68223"/>
    <lineage>
        <taxon>Bacteria</taxon>
        <taxon>Bacillati</taxon>
        <taxon>Actinomycetota</taxon>
        <taxon>Actinomycetes</taxon>
        <taxon>Kitasatosporales</taxon>
        <taxon>Streptomycetaceae</taxon>
        <taxon>Streptomyces</taxon>
    </lineage>
</organism>